<dbReference type="PANTHER" id="PTHR48475">
    <property type="entry name" value="RIBONUCLEASE H"/>
    <property type="match status" value="1"/>
</dbReference>
<dbReference type="Pfam" id="PF17919">
    <property type="entry name" value="RT_RNaseH_2"/>
    <property type="match status" value="1"/>
</dbReference>
<organism evidence="2 3">
    <name type="scientific">Mikania micrantha</name>
    <name type="common">bitter vine</name>
    <dbReference type="NCBI Taxonomy" id="192012"/>
    <lineage>
        <taxon>Eukaryota</taxon>
        <taxon>Viridiplantae</taxon>
        <taxon>Streptophyta</taxon>
        <taxon>Embryophyta</taxon>
        <taxon>Tracheophyta</taxon>
        <taxon>Spermatophyta</taxon>
        <taxon>Magnoliopsida</taxon>
        <taxon>eudicotyledons</taxon>
        <taxon>Gunneridae</taxon>
        <taxon>Pentapetalae</taxon>
        <taxon>asterids</taxon>
        <taxon>campanulids</taxon>
        <taxon>Asterales</taxon>
        <taxon>Asteraceae</taxon>
        <taxon>Asteroideae</taxon>
        <taxon>Heliantheae alliance</taxon>
        <taxon>Eupatorieae</taxon>
        <taxon>Mikania</taxon>
    </lineage>
</organism>
<dbReference type="OrthoDB" id="1712951at2759"/>
<gene>
    <name evidence="2" type="ORF">E3N88_11744</name>
</gene>
<dbReference type="EMBL" id="SZYD01000006">
    <property type="protein sequence ID" value="KAD5960272.1"/>
    <property type="molecule type" value="Genomic_DNA"/>
</dbReference>
<dbReference type="InterPro" id="IPR041577">
    <property type="entry name" value="RT_RNaseH_2"/>
</dbReference>
<protein>
    <recommendedName>
        <fullName evidence="1">Reverse transcriptase/retrotransposon-derived protein RNase H-like domain-containing protein</fullName>
    </recommendedName>
</protein>
<name>A0A5N6P6K2_9ASTR</name>
<proteinExistence type="predicted"/>
<dbReference type="InterPro" id="IPR043128">
    <property type="entry name" value="Rev_trsase/Diguanyl_cyclase"/>
</dbReference>
<sequence>MESPKSLKEVQRLNGRLIALSRFLSRIAEKSLPFITTLKECLKKNQFKWTQEAELSFQSIKQHLSELPSLTTPVPGELIMIYLSASEKAISTILLVERAGKQIPIYFISHMLKGGEERYASIEKATLALVYASRRLRRYFQAHPIQVITNLPIQQVLKRPEISGRLAKWAIEPGDFEISYLPRTSYKGQVLADFLTEAPTDDTTTGNITISTPTAKVRHLHTDAKPLAKITAQEVKRFVWENIVCRFGIPRATVSNNGKQFDSKPFRGCIMEGIKARLGRQKGAWLEELPHVLWAHRTMHKTGTGETPFSLTYGTEAMIPVEIGSPTPRTHLTEEENNADLRVNLNLLEERRYLAAIQEVKYKKAVEKYYNA</sequence>
<dbReference type="InterPro" id="IPR012337">
    <property type="entry name" value="RNaseH-like_sf"/>
</dbReference>
<dbReference type="Gene3D" id="3.30.420.10">
    <property type="entry name" value="Ribonuclease H-like superfamily/Ribonuclease H"/>
    <property type="match status" value="2"/>
</dbReference>
<dbReference type="Proteomes" id="UP000326396">
    <property type="component" value="Linkage Group LG14"/>
</dbReference>
<dbReference type="GO" id="GO:0003676">
    <property type="term" value="F:nucleic acid binding"/>
    <property type="evidence" value="ECO:0007669"/>
    <property type="project" value="InterPro"/>
</dbReference>
<accession>A0A5N6P6K2</accession>
<dbReference type="InterPro" id="IPR036397">
    <property type="entry name" value="RNaseH_sf"/>
</dbReference>
<dbReference type="InterPro" id="IPR043502">
    <property type="entry name" value="DNA/RNA_pol_sf"/>
</dbReference>
<evidence type="ECO:0000259" key="1">
    <source>
        <dbReference type="Pfam" id="PF17919"/>
    </source>
</evidence>
<dbReference type="PANTHER" id="PTHR48475:SF2">
    <property type="entry name" value="RIBONUCLEASE H"/>
    <property type="match status" value="1"/>
</dbReference>
<dbReference type="SUPFAM" id="SSF53098">
    <property type="entry name" value="Ribonuclease H-like"/>
    <property type="match status" value="1"/>
</dbReference>
<dbReference type="SUPFAM" id="SSF56672">
    <property type="entry name" value="DNA/RNA polymerases"/>
    <property type="match status" value="1"/>
</dbReference>
<reference evidence="2 3" key="1">
    <citation type="submission" date="2019-05" db="EMBL/GenBank/DDBJ databases">
        <title>Mikania micrantha, genome provides insights into the molecular mechanism of rapid growth.</title>
        <authorList>
            <person name="Liu B."/>
        </authorList>
    </citation>
    <scope>NUCLEOTIDE SEQUENCE [LARGE SCALE GENOMIC DNA]</scope>
    <source>
        <strain evidence="2">NLD-2019</strain>
        <tissue evidence="2">Leaf</tissue>
    </source>
</reference>
<keyword evidence="3" id="KW-1185">Reference proteome</keyword>
<comment type="caution">
    <text evidence="2">The sequence shown here is derived from an EMBL/GenBank/DDBJ whole genome shotgun (WGS) entry which is preliminary data.</text>
</comment>
<feature type="domain" description="Reverse transcriptase/retrotransposon-derived protein RNase H-like" evidence="1">
    <location>
        <begin position="49"/>
        <end position="147"/>
    </location>
</feature>
<dbReference type="Gene3D" id="3.30.70.270">
    <property type="match status" value="1"/>
</dbReference>
<dbReference type="AlphaFoldDB" id="A0A5N6P6K2"/>
<evidence type="ECO:0000313" key="2">
    <source>
        <dbReference type="EMBL" id="KAD5960272.1"/>
    </source>
</evidence>
<evidence type="ECO:0000313" key="3">
    <source>
        <dbReference type="Proteomes" id="UP000326396"/>
    </source>
</evidence>